<proteinExistence type="predicted"/>
<dbReference type="InParanoid" id="A0A1X7U690"/>
<sequence length="60" mass="6778">MASTQSISISMLTTAQGKIKIIHLFNTCDGESQQDLMHPFQYPFCQLDAQKLLQTSLLDF</sequence>
<dbReference type="EnsemblMetazoa" id="Aqu2.1.23173_001">
    <property type="protein sequence ID" value="Aqu2.1.23173_001"/>
    <property type="gene ID" value="Aqu2.1.23173"/>
</dbReference>
<reference evidence="1" key="1">
    <citation type="submission" date="2017-05" db="UniProtKB">
        <authorList>
            <consortium name="EnsemblMetazoa"/>
        </authorList>
    </citation>
    <scope>IDENTIFICATION</scope>
</reference>
<evidence type="ECO:0000313" key="1">
    <source>
        <dbReference type="EnsemblMetazoa" id="Aqu2.1.23173_001"/>
    </source>
</evidence>
<organism evidence="1">
    <name type="scientific">Amphimedon queenslandica</name>
    <name type="common">Sponge</name>
    <dbReference type="NCBI Taxonomy" id="400682"/>
    <lineage>
        <taxon>Eukaryota</taxon>
        <taxon>Metazoa</taxon>
        <taxon>Porifera</taxon>
        <taxon>Demospongiae</taxon>
        <taxon>Heteroscleromorpha</taxon>
        <taxon>Haplosclerida</taxon>
        <taxon>Niphatidae</taxon>
        <taxon>Amphimedon</taxon>
    </lineage>
</organism>
<protein>
    <submittedName>
        <fullName evidence="1">Uncharacterized protein</fullName>
    </submittedName>
</protein>
<accession>A0A1X7U690</accession>
<dbReference type="AlphaFoldDB" id="A0A1X7U690"/>
<name>A0A1X7U690_AMPQE</name>